<gene>
    <name evidence="1" type="ORF">AQPE_0418</name>
</gene>
<evidence type="ECO:0000313" key="2">
    <source>
        <dbReference type="Proteomes" id="UP001193389"/>
    </source>
</evidence>
<dbReference type="RefSeq" id="WP_318349366.1">
    <property type="nucleotide sequence ID" value="NZ_AP018694.1"/>
</dbReference>
<reference evidence="1" key="1">
    <citation type="journal article" date="2020" name="Int. J. Syst. Evol. Microbiol.">
        <title>Aquipluma nitroreducens gen. nov. sp. nov., a novel facultatively anaerobic bacterium isolated from a freshwater lake.</title>
        <authorList>
            <person name="Watanabe M."/>
            <person name="Kojima H."/>
            <person name="Fukui M."/>
        </authorList>
    </citation>
    <scope>NUCLEOTIDE SEQUENCE</scope>
    <source>
        <strain evidence="1">MeG22</strain>
    </source>
</reference>
<evidence type="ECO:0008006" key="3">
    <source>
        <dbReference type="Google" id="ProtNLM"/>
    </source>
</evidence>
<sequence length="338" mass="39466">MEIIFNRLYKIDVDTQSAAQEQFQEHDNLDNYIMDLLEKVTEEEGDRLYKYEEGSTTIKSILDDIIQGDNYDNYCSLLASRLLQEETVAQERYGHLHDIQKGMLIVSYVQMTATENKIIISKADYDTFIEEITGQIKSGLPLKKKIFKAFVANVSRGNVSKMVTYDMNAKVSKYWWKEFLELSVIRGDIENMETAFNAIQSDILNPLKKKYESDYIHLWNASIAYFRATGEFNLNHYRDEIIGNYVPFNNDIAIESLKEKCNKLPQKYGFDVRFEKVPSVISKKTEKTLVLSEEIELVMKHDVANLRKTFKPYEDEDGKYIMIQSEKGYNFAQKLRNE</sequence>
<name>A0A5K7S3Y6_9BACT</name>
<accession>A0A5K7S3Y6</accession>
<dbReference type="Proteomes" id="UP001193389">
    <property type="component" value="Chromosome"/>
</dbReference>
<proteinExistence type="predicted"/>
<dbReference type="KEGG" id="anf:AQPE_0418"/>
<evidence type="ECO:0000313" key="1">
    <source>
        <dbReference type="EMBL" id="BBE16281.1"/>
    </source>
</evidence>
<organism evidence="1 2">
    <name type="scientific">Aquipluma nitroreducens</name>
    <dbReference type="NCBI Taxonomy" id="2010828"/>
    <lineage>
        <taxon>Bacteria</taxon>
        <taxon>Pseudomonadati</taxon>
        <taxon>Bacteroidota</taxon>
        <taxon>Bacteroidia</taxon>
        <taxon>Marinilabiliales</taxon>
        <taxon>Prolixibacteraceae</taxon>
        <taxon>Aquipluma</taxon>
    </lineage>
</organism>
<keyword evidence="2" id="KW-1185">Reference proteome</keyword>
<dbReference type="AlphaFoldDB" id="A0A5K7S3Y6"/>
<dbReference type="EMBL" id="AP018694">
    <property type="protein sequence ID" value="BBE16281.1"/>
    <property type="molecule type" value="Genomic_DNA"/>
</dbReference>
<protein>
    <recommendedName>
        <fullName evidence="3">37-kD nucleoid-associated bacterial protein</fullName>
    </recommendedName>
</protein>